<dbReference type="PANTHER" id="PTHR14950:SF37">
    <property type="entry name" value="ENDORIBONUCLEASE DICER"/>
    <property type="match status" value="1"/>
</dbReference>
<dbReference type="PROSITE" id="PS50137">
    <property type="entry name" value="DS_RBD"/>
    <property type="match status" value="1"/>
</dbReference>
<dbReference type="Pfam" id="PF00636">
    <property type="entry name" value="Ribonuclease_3"/>
    <property type="match status" value="2"/>
</dbReference>
<evidence type="ECO:0000259" key="20">
    <source>
        <dbReference type="PROSITE" id="PS51327"/>
    </source>
</evidence>
<dbReference type="InterPro" id="IPR014720">
    <property type="entry name" value="dsRBD_dom"/>
</dbReference>
<name>A0AA40CE78_9PEZI</name>
<dbReference type="GO" id="GO:0004525">
    <property type="term" value="F:ribonuclease III activity"/>
    <property type="evidence" value="ECO:0007669"/>
    <property type="project" value="InterPro"/>
</dbReference>
<dbReference type="CDD" id="cd00593">
    <property type="entry name" value="RIBOc"/>
    <property type="match status" value="2"/>
</dbReference>
<dbReference type="PROSITE" id="PS51194">
    <property type="entry name" value="HELICASE_CTER"/>
    <property type="match status" value="1"/>
</dbReference>
<keyword evidence="8" id="KW-0347">Helicase</keyword>
<comment type="caution">
    <text evidence="21">The sequence shown here is derived from an EMBL/GenBank/DDBJ whole genome shotgun (WGS) entry which is preliminary data.</text>
</comment>
<dbReference type="GO" id="GO:0003723">
    <property type="term" value="F:RNA binding"/>
    <property type="evidence" value="ECO:0007669"/>
    <property type="project" value="UniProtKB-UniRule"/>
</dbReference>
<protein>
    <recommendedName>
        <fullName evidence="23">Dicer-like protein 2</fullName>
    </recommendedName>
</protein>
<dbReference type="Gene3D" id="1.10.1520.10">
    <property type="entry name" value="Ribonuclease III domain"/>
    <property type="match status" value="2"/>
</dbReference>
<evidence type="ECO:0000256" key="5">
    <source>
        <dbReference type="ARBA" id="ARBA00022737"/>
    </source>
</evidence>
<dbReference type="Pfam" id="PF00270">
    <property type="entry name" value="DEAD"/>
    <property type="match status" value="1"/>
</dbReference>
<dbReference type="GO" id="GO:0030422">
    <property type="term" value="P:siRNA processing"/>
    <property type="evidence" value="ECO:0007669"/>
    <property type="project" value="TreeGrafter"/>
</dbReference>
<dbReference type="GO" id="GO:0005737">
    <property type="term" value="C:cytoplasm"/>
    <property type="evidence" value="ECO:0007669"/>
    <property type="project" value="TreeGrafter"/>
</dbReference>
<evidence type="ECO:0000256" key="12">
    <source>
        <dbReference type="ARBA" id="ARBA00023118"/>
    </source>
</evidence>
<dbReference type="PROSITE" id="PS00517">
    <property type="entry name" value="RNASE_3_1"/>
    <property type="match status" value="1"/>
</dbReference>
<keyword evidence="13" id="KW-0464">Manganese</keyword>
<evidence type="ECO:0000256" key="1">
    <source>
        <dbReference type="ARBA" id="ARBA00001936"/>
    </source>
</evidence>
<dbReference type="FunFam" id="1.10.1520.10:FF:000032">
    <property type="entry name" value="Dicer-like protein 2"/>
    <property type="match status" value="1"/>
</dbReference>
<keyword evidence="5" id="KW-0677">Repeat</keyword>
<dbReference type="Pfam" id="PF00271">
    <property type="entry name" value="Helicase_C"/>
    <property type="match status" value="1"/>
</dbReference>
<keyword evidence="22" id="KW-1185">Reference proteome</keyword>
<keyword evidence="11 15" id="KW-0694">RNA-binding</keyword>
<evidence type="ECO:0000256" key="8">
    <source>
        <dbReference type="ARBA" id="ARBA00022806"/>
    </source>
</evidence>
<dbReference type="Proteomes" id="UP001174934">
    <property type="component" value="Unassembled WGS sequence"/>
</dbReference>
<comment type="function">
    <text evidence="14">Dicer-like endonuclease involved in cleaving double-stranded RNA in the RNA interference (RNAi) pathway. Produces 21 to 25 bp dsRNAs (siRNAs) which target the selective destruction of homologous RNAs leading to sequence-specific suppression of gene expression, called post-transcriptional gene silencing (PTGS). Part of a broad host defense response against viral infection and transposons.</text>
</comment>
<keyword evidence="6" id="KW-0547">Nucleotide-binding</keyword>
<dbReference type="SUPFAM" id="SSF52540">
    <property type="entry name" value="P-loop containing nucleoside triphosphate hydrolases"/>
    <property type="match status" value="1"/>
</dbReference>
<keyword evidence="7" id="KW-0378">Hydrolase</keyword>
<dbReference type="InterPro" id="IPR027417">
    <property type="entry name" value="P-loop_NTPase"/>
</dbReference>
<feature type="domain" description="Helicase C-terminal" evidence="19">
    <location>
        <begin position="299"/>
        <end position="483"/>
    </location>
</feature>
<evidence type="ECO:0000259" key="17">
    <source>
        <dbReference type="PROSITE" id="PS50142"/>
    </source>
</evidence>
<keyword evidence="10" id="KW-0460">Magnesium</keyword>
<dbReference type="SMART" id="SM00535">
    <property type="entry name" value="RIBOc"/>
    <property type="match status" value="2"/>
</dbReference>
<dbReference type="GO" id="GO:0046872">
    <property type="term" value="F:metal ion binding"/>
    <property type="evidence" value="ECO:0007669"/>
    <property type="project" value="UniProtKB-KW"/>
</dbReference>
<dbReference type="SUPFAM" id="SSF69065">
    <property type="entry name" value="RNase III domain-like"/>
    <property type="match status" value="2"/>
</dbReference>
<keyword evidence="3" id="KW-0930">Antiviral protein</keyword>
<gene>
    <name evidence="21" type="ORF">B0T17DRAFT_26977</name>
</gene>
<dbReference type="Gene3D" id="3.40.50.300">
    <property type="entry name" value="P-loop containing nucleotide triphosphate hydrolases"/>
    <property type="match status" value="2"/>
</dbReference>
<sequence>MVWFLAPTVPLATQQFEVLQAQIPAVQTKLICGADNVQAWSETRVWDAILLNVRIVVSTFQILFDAVSHAFVRLDSLSLIVIDEAHNCVKNNSGARLMCEFYWPAKNGGRHVPHILGLTASPLMRSNLDDLENLEATLDAVCKSPSKHRDELIAQVNRPEMLTVEYGSLMDQTANEDPTWTPSMASLKRAYRQLDIRKDPEILRLRAQNTPRSKDALRKAISKMGTYAQRQMRSFYARAQEMYTAVGPWAADYYIHRVISEFLGGSSDLDDEERLYLAAAFQKVEAPPVSEEPDQLSGQVRALIKILDSYQQDSVGIIFVKERATVAVLSHLLSIHPLTRDRYRVGSMVGSSTMPGRKRDFLDLSRKENLFSLQAFRTGKTNLLVATSVLEEGIDVPVCNLVICFDKPSSLKAFIQRRGRARMGASRLYLLVQDASDQVVSAWQDLERQMKEKYEDDMREKKVLEELEDSEIPDYPVLEVESTGARLTIRDAKQHLEHFCATLSSRKFVDWSPYYTIQDLEGKLVEGPSPELLKATVHLPASLAPELRRAESLRAWVSERNACMDAAFQAYARLYRVGLVNENLLPMRESDLVKEIEPRAGTALVREQFDPWPMVAQAWRDNADLCRRRLAFSNQDNDSMRAAFELVLPVPIPDMEPLTLFWDAQHSWLVTMDSNMKQVSRSSGATNGDEPDHTSALLALAFGYRHRYQKSSAGEQYPIRLISLDQNISTLDMGAKDFSVELMCNTALPRLIRDSLDLNHPYYYTDWLPSKPPAELVGRTYHGFEEAPEDVPYVVINNWPKKVGFFRRPAVLKQISSPRSSKLYPRVLPAGQVKVDSIPSVFTHVGMLVPAITRALEVHLVAADLLESRLDTTGITDLSLVVTAITSKTAQGPGNYERIEFLGDSILKFCTTVNALAKNLLWPEGYLSVFKDNTVSNSRLFHSAVEFGLDRYIIYQPFTLHKWRPIYISDLLQDQPAAATRRLPTKTLADVVESLIGASFVSGGTPKALACMSLFLPEVKWQSIEACRKILYEQSPSNTTLPLTMRPVESLIGHTFSNKSLLVEALTHASYNSHDTAACLERLEFLGDAVLDYVVVTKLFSINEPAPLADSDMHLLRTALVNGDILAFLVMEWTTEQERVDVIDSNTDDTNEIDFIRSTIKTPLWFFMRHASADMGVQQRAMSKRHAAMRAPVLAAMHTGTHYPWALLARLQAQKFYSDVFESVLGAVWVDSGGDMAECEKLVERVGILPYLRRLRRDGVHVLHPKEELGRLAGSEKVEYLVDMVVVRDVDGDGGVVEGGGGEREFSCRVMVGERCVAEVGGGVSREEARTRAAEEACRVLKAAGGKGGL</sequence>
<dbReference type="Pfam" id="PF03368">
    <property type="entry name" value="Dicer_dimer"/>
    <property type="match status" value="1"/>
</dbReference>
<dbReference type="Gene3D" id="3.30.160.380">
    <property type="entry name" value="Dicer dimerisation domain"/>
    <property type="match status" value="1"/>
</dbReference>
<evidence type="ECO:0000256" key="10">
    <source>
        <dbReference type="ARBA" id="ARBA00022842"/>
    </source>
</evidence>
<evidence type="ECO:0000256" key="4">
    <source>
        <dbReference type="ARBA" id="ARBA00022723"/>
    </source>
</evidence>
<accession>A0AA40CE78</accession>
<reference evidence="21" key="1">
    <citation type="submission" date="2023-06" db="EMBL/GenBank/DDBJ databases">
        <title>Genome-scale phylogeny and comparative genomics of the fungal order Sordariales.</title>
        <authorList>
            <consortium name="Lawrence Berkeley National Laboratory"/>
            <person name="Hensen N."/>
            <person name="Bonometti L."/>
            <person name="Westerberg I."/>
            <person name="Brannstrom I.O."/>
            <person name="Guillou S."/>
            <person name="Cros-Aarteil S."/>
            <person name="Calhoun S."/>
            <person name="Haridas S."/>
            <person name="Kuo A."/>
            <person name="Mondo S."/>
            <person name="Pangilinan J."/>
            <person name="Riley R."/>
            <person name="LaButti K."/>
            <person name="Andreopoulos B."/>
            <person name="Lipzen A."/>
            <person name="Chen C."/>
            <person name="Yanf M."/>
            <person name="Daum C."/>
            <person name="Ng V."/>
            <person name="Clum A."/>
            <person name="Steindorff A."/>
            <person name="Ohm R."/>
            <person name="Martin F."/>
            <person name="Silar P."/>
            <person name="Natvig D."/>
            <person name="Lalanne C."/>
            <person name="Gautier V."/>
            <person name="Ament-velasquez S.L."/>
            <person name="Kruys A."/>
            <person name="Hutchinson M.I."/>
            <person name="Powell A.J."/>
            <person name="Barry K."/>
            <person name="Miller A.N."/>
            <person name="Grigoriev I.V."/>
            <person name="Debuchy R."/>
            <person name="Gladieux P."/>
            <person name="Thoren M.H."/>
            <person name="Johannesson H."/>
        </authorList>
    </citation>
    <scope>NUCLEOTIDE SEQUENCE</scope>
    <source>
        <strain evidence="21">SMH3391-2</strain>
    </source>
</reference>
<comment type="similarity">
    <text evidence="15">Belongs to the helicase family. Dicer subfamily.</text>
</comment>
<dbReference type="CDD" id="cd18802">
    <property type="entry name" value="SF2_C_dicer"/>
    <property type="match status" value="1"/>
</dbReference>
<proteinExistence type="inferred from homology"/>
<dbReference type="EMBL" id="JAULSR010000001">
    <property type="protein sequence ID" value="KAK0635015.1"/>
    <property type="molecule type" value="Genomic_DNA"/>
</dbReference>
<dbReference type="GO" id="GO:0005634">
    <property type="term" value="C:nucleus"/>
    <property type="evidence" value="ECO:0007669"/>
    <property type="project" value="TreeGrafter"/>
</dbReference>
<dbReference type="InterPro" id="IPR014001">
    <property type="entry name" value="Helicase_ATP-bd"/>
</dbReference>
<dbReference type="InterPro" id="IPR000999">
    <property type="entry name" value="RNase_III_dom"/>
</dbReference>
<dbReference type="SUPFAM" id="SSF54768">
    <property type="entry name" value="dsRNA-binding domain-like"/>
    <property type="match status" value="1"/>
</dbReference>
<evidence type="ECO:0000256" key="9">
    <source>
        <dbReference type="ARBA" id="ARBA00022840"/>
    </source>
</evidence>
<evidence type="ECO:0000259" key="18">
    <source>
        <dbReference type="PROSITE" id="PS51192"/>
    </source>
</evidence>
<evidence type="ECO:0000256" key="7">
    <source>
        <dbReference type="ARBA" id="ARBA00022801"/>
    </source>
</evidence>
<feature type="domain" description="DRBM" evidence="16">
    <location>
        <begin position="1264"/>
        <end position="1343"/>
    </location>
</feature>
<keyword evidence="9" id="KW-0067">ATP-binding</keyword>
<evidence type="ECO:0000256" key="2">
    <source>
        <dbReference type="ARBA" id="ARBA00001946"/>
    </source>
</evidence>
<evidence type="ECO:0008006" key="23">
    <source>
        <dbReference type="Google" id="ProtNLM"/>
    </source>
</evidence>
<evidence type="ECO:0000256" key="13">
    <source>
        <dbReference type="ARBA" id="ARBA00023211"/>
    </source>
</evidence>
<evidence type="ECO:0000256" key="15">
    <source>
        <dbReference type="PROSITE-ProRule" id="PRU00657"/>
    </source>
</evidence>
<dbReference type="GO" id="GO:0005524">
    <property type="term" value="F:ATP binding"/>
    <property type="evidence" value="ECO:0007669"/>
    <property type="project" value="UniProtKB-KW"/>
</dbReference>
<keyword evidence="4" id="KW-0479">Metal-binding</keyword>
<evidence type="ECO:0000256" key="3">
    <source>
        <dbReference type="ARBA" id="ARBA00022721"/>
    </source>
</evidence>
<dbReference type="PROSITE" id="PS51192">
    <property type="entry name" value="HELICASE_ATP_BIND_1"/>
    <property type="match status" value="1"/>
</dbReference>
<dbReference type="InterPro" id="IPR036389">
    <property type="entry name" value="RNase_III_sf"/>
</dbReference>
<evidence type="ECO:0000256" key="14">
    <source>
        <dbReference type="ARBA" id="ARBA00025403"/>
    </source>
</evidence>
<feature type="domain" description="RNase III" evidence="17">
    <location>
        <begin position="1045"/>
        <end position="1233"/>
    </location>
</feature>
<evidence type="ECO:0000259" key="19">
    <source>
        <dbReference type="PROSITE" id="PS51194"/>
    </source>
</evidence>
<dbReference type="GO" id="GO:0051607">
    <property type="term" value="P:defense response to virus"/>
    <property type="evidence" value="ECO:0007669"/>
    <property type="project" value="UniProtKB-KW"/>
</dbReference>
<dbReference type="InterPro" id="IPR038248">
    <property type="entry name" value="Dicer_dimer_sf"/>
</dbReference>
<comment type="cofactor">
    <cofactor evidence="1">
        <name>Mn(2+)</name>
        <dbReference type="ChEBI" id="CHEBI:29035"/>
    </cofactor>
</comment>
<dbReference type="GO" id="GO:0050688">
    <property type="term" value="P:regulation of defense response to virus"/>
    <property type="evidence" value="ECO:0007669"/>
    <property type="project" value="UniProtKB-KW"/>
</dbReference>
<evidence type="ECO:0000256" key="11">
    <source>
        <dbReference type="ARBA" id="ARBA00022884"/>
    </source>
</evidence>
<dbReference type="PANTHER" id="PTHR14950">
    <property type="entry name" value="DICER-RELATED"/>
    <property type="match status" value="1"/>
</dbReference>
<feature type="domain" description="Helicase ATP-binding" evidence="18">
    <location>
        <begin position="1"/>
        <end position="140"/>
    </location>
</feature>
<evidence type="ECO:0000313" key="22">
    <source>
        <dbReference type="Proteomes" id="UP001174934"/>
    </source>
</evidence>
<organism evidence="21 22">
    <name type="scientific">Bombardia bombarda</name>
    <dbReference type="NCBI Taxonomy" id="252184"/>
    <lineage>
        <taxon>Eukaryota</taxon>
        <taxon>Fungi</taxon>
        <taxon>Dikarya</taxon>
        <taxon>Ascomycota</taxon>
        <taxon>Pezizomycotina</taxon>
        <taxon>Sordariomycetes</taxon>
        <taxon>Sordariomycetidae</taxon>
        <taxon>Sordariales</taxon>
        <taxon>Lasiosphaeriaceae</taxon>
        <taxon>Bombardia</taxon>
    </lineage>
</organism>
<evidence type="ECO:0000259" key="16">
    <source>
        <dbReference type="PROSITE" id="PS50137"/>
    </source>
</evidence>
<dbReference type="SMART" id="SM00490">
    <property type="entry name" value="HELICc"/>
    <property type="match status" value="1"/>
</dbReference>
<feature type="domain" description="RNase III" evidence="17">
    <location>
        <begin position="863"/>
        <end position="1004"/>
    </location>
</feature>
<feature type="domain" description="Dicer dsRNA-binding fold" evidence="20">
    <location>
        <begin position="492"/>
        <end position="594"/>
    </location>
</feature>
<dbReference type="PROSITE" id="PS51327">
    <property type="entry name" value="DICER_DSRBF"/>
    <property type="match status" value="1"/>
</dbReference>
<evidence type="ECO:0000256" key="6">
    <source>
        <dbReference type="ARBA" id="ARBA00022741"/>
    </source>
</evidence>
<dbReference type="InterPro" id="IPR011545">
    <property type="entry name" value="DEAD/DEAH_box_helicase_dom"/>
</dbReference>
<keyword evidence="12" id="KW-0051">Antiviral defense</keyword>
<evidence type="ECO:0000313" key="21">
    <source>
        <dbReference type="EMBL" id="KAK0635015.1"/>
    </source>
</evidence>
<dbReference type="GO" id="GO:0004386">
    <property type="term" value="F:helicase activity"/>
    <property type="evidence" value="ECO:0007669"/>
    <property type="project" value="UniProtKB-KW"/>
</dbReference>
<dbReference type="InterPro" id="IPR001650">
    <property type="entry name" value="Helicase_C-like"/>
</dbReference>
<dbReference type="InterPro" id="IPR005034">
    <property type="entry name" value="Dicer_dimerisation"/>
</dbReference>
<comment type="cofactor">
    <cofactor evidence="2">
        <name>Mg(2+)</name>
        <dbReference type="ChEBI" id="CHEBI:18420"/>
    </cofactor>
</comment>
<dbReference type="PROSITE" id="PS50142">
    <property type="entry name" value="RNASE_3_2"/>
    <property type="match status" value="2"/>
</dbReference>